<dbReference type="AlphaFoldDB" id="X1R1Z4"/>
<dbReference type="EMBL" id="BARV01036780">
    <property type="protein sequence ID" value="GAI57120.1"/>
    <property type="molecule type" value="Genomic_DNA"/>
</dbReference>
<comment type="caution">
    <text evidence="1">The sequence shown here is derived from an EMBL/GenBank/DDBJ whole genome shotgun (WGS) entry which is preliminary data.</text>
</comment>
<proteinExistence type="predicted"/>
<feature type="non-terminal residue" evidence="1">
    <location>
        <position position="226"/>
    </location>
</feature>
<feature type="non-terminal residue" evidence="1">
    <location>
        <position position="1"/>
    </location>
</feature>
<organism evidence="1">
    <name type="scientific">marine sediment metagenome</name>
    <dbReference type="NCBI Taxonomy" id="412755"/>
    <lineage>
        <taxon>unclassified sequences</taxon>
        <taxon>metagenomes</taxon>
        <taxon>ecological metagenomes</taxon>
    </lineage>
</organism>
<gene>
    <name evidence="1" type="ORF">S06H3_57064</name>
</gene>
<evidence type="ECO:0000313" key="1">
    <source>
        <dbReference type="EMBL" id="GAI57120.1"/>
    </source>
</evidence>
<protein>
    <submittedName>
        <fullName evidence="1">Uncharacterized protein</fullName>
    </submittedName>
</protein>
<accession>X1R1Z4</accession>
<reference evidence="1" key="1">
    <citation type="journal article" date="2014" name="Front. Microbiol.">
        <title>High frequency of phylogenetically diverse reductive dehalogenase-homologous genes in deep subseafloor sedimentary metagenomes.</title>
        <authorList>
            <person name="Kawai M."/>
            <person name="Futagami T."/>
            <person name="Toyoda A."/>
            <person name="Takaki Y."/>
            <person name="Nishi S."/>
            <person name="Hori S."/>
            <person name="Arai W."/>
            <person name="Tsubouchi T."/>
            <person name="Morono Y."/>
            <person name="Uchiyama I."/>
            <person name="Ito T."/>
            <person name="Fujiyama A."/>
            <person name="Inagaki F."/>
            <person name="Takami H."/>
        </authorList>
    </citation>
    <scope>NUCLEOTIDE SEQUENCE</scope>
    <source>
        <strain evidence="1">Expedition CK06-06</strain>
    </source>
</reference>
<sequence length="226" mass="24842">GWQFLVLEFQTETKELKEFVIRLFKPRITKEKPPEKEILVEVTREEFEKLKQEIEKLKEEGLPVREVVKEIEVSRITKVEPIKEITKEIKTLDDESLKKIRTALWQQETDVEKLKLAASFGYVNINLPPILAPAGGISVSTLGTITTGVWNASTITVPYGGTGLTSVPVGYTLIGDSSNALQATSALFIASDGNVGIGTTEPGTLLTLRRTDAGNVFAIRNTANTA</sequence>
<name>X1R1Z4_9ZZZZ</name>